<dbReference type="InterPro" id="IPR000192">
    <property type="entry name" value="Aminotrans_V_dom"/>
</dbReference>
<evidence type="ECO:0000259" key="7">
    <source>
        <dbReference type="Pfam" id="PF00266"/>
    </source>
</evidence>
<evidence type="ECO:0000313" key="9">
    <source>
        <dbReference type="Proteomes" id="UP000252100"/>
    </source>
</evidence>
<dbReference type="InterPro" id="IPR015424">
    <property type="entry name" value="PyrdxlP-dep_Trfase"/>
</dbReference>
<gene>
    <name evidence="8" type="ORF">DT065_08005</name>
</gene>
<comment type="cofactor">
    <cofactor evidence="1">
        <name>pyridoxal 5'-phosphate</name>
        <dbReference type="ChEBI" id="CHEBI:597326"/>
    </cofactor>
</comment>
<keyword evidence="5" id="KW-0408">Iron</keyword>
<keyword evidence="3" id="KW-0479">Metal-binding</keyword>
<evidence type="ECO:0000256" key="1">
    <source>
        <dbReference type="ARBA" id="ARBA00001933"/>
    </source>
</evidence>
<evidence type="ECO:0000256" key="2">
    <source>
        <dbReference type="ARBA" id="ARBA00006490"/>
    </source>
</evidence>
<sequence>MIYLDNSATTLPFDEVLDTYQKTAIRHFGNPSSLHDYGSVAEQLLRKARQSIANILNINSGEIMFTSGGTEGNNLAIKGAAYARRGRGNHIITSAVEHPSVLETCRYLENHGFEVTYLPVDEEGRVRLQEVKEATREETILVSIMHVNHETGAIQPIEKIGEWLKTREKIRFHVDHVQGAAKVPLPLKNSGIDLCTFSAHKIHGLKGTGLLYVRNGVQVEPLFHGGGQEKNVRSGTENLPGIVAFAKALRLSYERYQSAKATLDKNKEMLIQACREREGMAVNTPEQTSAPHIVNVSVLGTRPEIVIQALTKRNIHVSSKSACASRLQTASEVLAAQFGHEERAETGLRFSFSSETKEPDIQQLLLALDEVVPEIRRVNEVKG</sequence>
<evidence type="ECO:0000256" key="4">
    <source>
        <dbReference type="ARBA" id="ARBA00022898"/>
    </source>
</evidence>
<dbReference type="Gene3D" id="3.90.1150.10">
    <property type="entry name" value="Aspartate Aminotransferase, domain 1"/>
    <property type="match status" value="1"/>
</dbReference>
<feature type="domain" description="Aminotransferase class V" evidence="7">
    <location>
        <begin position="2"/>
        <end position="364"/>
    </location>
</feature>
<evidence type="ECO:0000313" key="8">
    <source>
        <dbReference type="EMBL" id="AXF55974.1"/>
    </source>
</evidence>
<dbReference type="InterPro" id="IPR016454">
    <property type="entry name" value="Cysteine_dSase"/>
</dbReference>
<keyword evidence="4" id="KW-0663">Pyridoxal phosphate</keyword>
<dbReference type="InterPro" id="IPR015421">
    <property type="entry name" value="PyrdxlP-dep_Trfase_major"/>
</dbReference>
<dbReference type="KEGG" id="rue:DT065_08005"/>
<dbReference type="AlphaFoldDB" id="A0A345BYE3"/>
<evidence type="ECO:0000256" key="5">
    <source>
        <dbReference type="ARBA" id="ARBA00023004"/>
    </source>
</evidence>
<dbReference type="NCBIfam" id="NF002806">
    <property type="entry name" value="PRK02948.1"/>
    <property type="match status" value="1"/>
</dbReference>
<keyword evidence="9" id="KW-1185">Reference proteome</keyword>
<comment type="similarity">
    <text evidence="2">Belongs to the class-V pyridoxal-phosphate-dependent aminotransferase family. NifS/IscS subfamily.</text>
</comment>
<proteinExistence type="inferred from homology"/>
<dbReference type="EMBL" id="CP031092">
    <property type="protein sequence ID" value="AXF55974.1"/>
    <property type="molecule type" value="Genomic_DNA"/>
</dbReference>
<dbReference type="FunFam" id="3.40.640.10:FF:000084">
    <property type="entry name" value="IscS-like cysteine desulfurase"/>
    <property type="match status" value="1"/>
</dbReference>
<dbReference type="InterPro" id="IPR015422">
    <property type="entry name" value="PyrdxlP-dep_Trfase_small"/>
</dbReference>
<dbReference type="PANTHER" id="PTHR11601">
    <property type="entry name" value="CYSTEINE DESULFURYLASE FAMILY MEMBER"/>
    <property type="match status" value="1"/>
</dbReference>
<reference evidence="8 9" key="1">
    <citation type="journal article" date="2018" name="J. Microbiol.">
        <title>Salicibibacter kimchii gen. nov., sp. nov., a moderately halophilic and alkalitolerant bacterium in the family Bacillaceae, isolated from kimchi.</title>
        <authorList>
            <person name="Jang J.Y."/>
            <person name="Oh Y.J."/>
            <person name="Lim S.K."/>
            <person name="Park H.K."/>
            <person name="Lee C."/>
            <person name="Kim J.Y."/>
            <person name="Lee M.A."/>
            <person name="Choi H.J."/>
        </authorList>
    </citation>
    <scope>NUCLEOTIDE SEQUENCE [LARGE SCALE GENOMIC DNA]</scope>
    <source>
        <strain evidence="8 9">NKC1-1</strain>
    </source>
</reference>
<dbReference type="PIRSF" id="PIRSF005572">
    <property type="entry name" value="NifS"/>
    <property type="match status" value="1"/>
</dbReference>
<organism evidence="8 9">
    <name type="scientific">Salicibibacter kimchii</name>
    <dbReference type="NCBI Taxonomy" id="2099786"/>
    <lineage>
        <taxon>Bacteria</taxon>
        <taxon>Bacillati</taxon>
        <taxon>Bacillota</taxon>
        <taxon>Bacilli</taxon>
        <taxon>Bacillales</taxon>
        <taxon>Bacillaceae</taxon>
        <taxon>Salicibibacter</taxon>
    </lineage>
</organism>
<dbReference type="GO" id="GO:0046872">
    <property type="term" value="F:metal ion binding"/>
    <property type="evidence" value="ECO:0007669"/>
    <property type="project" value="UniProtKB-KW"/>
</dbReference>
<dbReference type="OrthoDB" id="9808002at2"/>
<protein>
    <submittedName>
        <fullName evidence="8">Cysteine desulfurase</fullName>
    </submittedName>
</protein>
<dbReference type="GO" id="GO:0051536">
    <property type="term" value="F:iron-sulfur cluster binding"/>
    <property type="evidence" value="ECO:0007669"/>
    <property type="project" value="UniProtKB-KW"/>
</dbReference>
<dbReference type="RefSeq" id="WP_114372339.1">
    <property type="nucleotide sequence ID" value="NZ_CP031092.1"/>
</dbReference>
<accession>A0A345BYE3</accession>
<name>A0A345BYE3_9BACI</name>
<dbReference type="Gene3D" id="3.40.640.10">
    <property type="entry name" value="Type I PLP-dependent aspartate aminotransferase-like (Major domain)"/>
    <property type="match status" value="1"/>
</dbReference>
<keyword evidence="6" id="KW-0411">Iron-sulfur</keyword>
<dbReference type="GO" id="GO:0031071">
    <property type="term" value="F:cysteine desulfurase activity"/>
    <property type="evidence" value="ECO:0007669"/>
    <property type="project" value="UniProtKB-ARBA"/>
</dbReference>
<evidence type="ECO:0000256" key="3">
    <source>
        <dbReference type="ARBA" id="ARBA00022723"/>
    </source>
</evidence>
<evidence type="ECO:0000256" key="6">
    <source>
        <dbReference type="ARBA" id="ARBA00023014"/>
    </source>
</evidence>
<dbReference type="SUPFAM" id="SSF53383">
    <property type="entry name" value="PLP-dependent transferases"/>
    <property type="match status" value="1"/>
</dbReference>
<dbReference type="Pfam" id="PF00266">
    <property type="entry name" value="Aminotran_5"/>
    <property type="match status" value="1"/>
</dbReference>
<dbReference type="Proteomes" id="UP000252100">
    <property type="component" value="Chromosome"/>
</dbReference>
<dbReference type="PANTHER" id="PTHR11601:SF50">
    <property type="entry name" value="CYSTEINE DESULFURASE ISCS 2-RELATED"/>
    <property type="match status" value="1"/>
</dbReference>